<keyword evidence="2" id="KW-1185">Reference proteome</keyword>
<dbReference type="AlphaFoldDB" id="A0A4Z2HU88"/>
<dbReference type="Proteomes" id="UP000314294">
    <property type="component" value="Unassembled WGS sequence"/>
</dbReference>
<protein>
    <submittedName>
        <fullName evidence="1">Uncharacterized protein</fullName>
    </submittedName>
</protein>
<name>A0A4Z2HU88_9TELE</name>
<reference evidence="1 2" key="1">
    <citation type="submission" date="2019-03" db="EMBL/GenBank/DDBJ databases">
        <title>First draft genome of Liparis tanakae, snailfish: a comprehensive survey of snailfish specific genes.</title>
        <authorList>
            <person name="Kim W."/>
            <person name="Song I."/>
            <person name="Jeong J.-H."/>
            <person name="Kim D."/>
            <person name="Kim S."/>
            <person name="Ryu S."/>
            <person name="Song J.Y."/>
            <person name="Lee S.K."/>
        </authorList>
    </citation>
    <scope>NUCLEOTIDE SEQUENCE [LARGE SCALE GENOMIC DNA]</scope>
    <source>
        <tissue evidence="1">Muscle</tissue>
    </source>
</reference>
<accession>A0A4Z2HU88</accession>
<dbReference type="EMBL" id="SRLO01000176">
    <property type="protein sequence ID" value="TNN69379.1"/>
    <property type="molecule type" value="Genomic_DNA"/>
</dbReference>
<proteinExistence type="predicted"/>
<evidence type="ECO:0000313" key="2">
    <source>
        <dbReference type="Proteomes" id="UP000314294"/>
    </source>
</evidence>
<gene>
    <name evidence="1" type="ORF">EYF80_020380</name>
</gene>
<comment type="caution">
    <text evidence="1">The sequence shown here is derived from an EMBL/GenBank/DDBJ whole genome shotgun (WGS) entry which is preliminary data.</text>
</comment>
<organism evidence="1 2">
    <name type="scientific">Liparis tanakae</name>
    <name type="common">Tanaka's snailfish</name>
    <dbReference type="NCBI Taxonomy" id="230148"/>
    <lineage>
        <taxon>Eukaryota</taxon>
        <taxon>Metazoa</taxon>
        <taxon>Chordata</taxon>
        <taxon>Craniata</taxon>
        <taxon>Vertebrata</taxon>
        <taxon>Euteleostomi</taxon>
        <taxon>Actinopterygii</taxon>
        <taxon>Neopterygii</taxon>
        <taxon>Teleostei</taxon>
        <taxon>Neoteleostei</taxon>
        <taxon>Acanthomorphata</taxon>
        <taxon>Eupercaria</taxon>
        <taxon>Perciformes</taxon>
        <taxon>Cottioidei</taxon>
        <taxon>Cottales</taxon>
        <taxon>Liparidae</taxon>
        <taxon>Liparis</taxon>
    </lineage>
</organism>
<sequence>MSRGAARAEQGRSSALKAGHMGSTNVTFKIAFCQHDVYNFGVQVREHLLHAFGDVLLDGAGERDAGWKVVRHGSVEQSRWLIPPVVAEASGLWRPVGNSGRALAVLLPPGHSVFGL</sequence>
<evidence type="ECO:0000313" key="1">
    <source>
        <dbReference type="EMBL" id="TNN69379.1"/>
    </source>
</evidence>